<evidence type="ECO:0000256" key="3">
    <source>
        <dbReference type="PROSITE-ProRule" id="PRU00023"/>
    </source>
</evidence>
<dbReference type="PANTHER" id="PTHR24171">
    <property type="entry name" value="ANKYRIN REPEAT DOMAIN-CONTAINING PROTEIN 39-RELATED"/>
    <property type="match status" value="1"/>
</dbReference>
<dbReference type="RefSeq" id="WP_081506847.1">
    <property type="nucleotide sequence ID" value="NZ_CP020474.1"/>
</dbReference>
<evidence type="ECO:0000256" key="1">
    <source>
        <dbReference type="ARBA" id="ARBA00022737"/>
    </source>
</evidence>
<keyword evidence="1" id="KW-0677">Repeat</keyword>
<sequence length="711" mass="79322">MVSDLTPIPQPSEIAAFLIRAMSHVDDAGEAALKKELQRLRMGKPLSPDAANDLLKKHLQYFHDANGNEEWGKTDFLPMLQGYAHLCLHLDCAALPAKVVRGIFDRVAFGCFQELFRDILPVTGISPHDILGQPKQATQLIWQSRLKDFGITQLAVEIDRLSGLHKGVENWEASIDRWSKGENDIQIYTILALMKNYDRKFARALLAVRLYRRYCDLTLVDFRNHVPGYEIPLCYHEVQSAIAKQLEAPEFYNICELSEAQQIAVNEIARLTDPCREKVDGDAAAAESLFKSLEISLHGQPRLAGLGFFKGRYFAQLGKLEDALNQFDDAATWFQFRSAVQLRRCLHYVLNISQMLGKRKTYAKWEGFCGGLDLGIDIPDASLALARDFPSLFPEAAPVFKSHPGEDYLINLTKWENRPVDVRYPNRTIKGYGQSPTPQLALFAHLRQVDKVQQLLAAGADPNILDQNGGSALLNALQGGSDACFWTLLPMTSKEVINSRTKGGKSPLLEAISNGRADILQGLIDRGADVEMTGARQQTALFEAVAQFADSDIFVRAAIQTVVTGTDLPAVLRKTSSPFPDEEAHVQSMSRYTEYELAILPELAKRFVKGDTSATRKTVQLLLNFGADVNAVNGTDKLTPFLYAAEIGNPWLLRTLIDYGADIRSMDARGGTALSRLHYFGHSRLASDFLTWVEPTERIWLREAAMPGRWI</sequence>
<reference evidence="4 5" key="1">
    <citation type="submission" date="2017-03" db="EMBL/GenBank/DDBJ databases">
        <title>Genome Sequence of Roseovarius mucosus strain SMR3 Isolated from a culture of the Diatom Skeletonema marinoi.</title>
        <authorList>
            <person name="Topel M."/>
            <person name="Pinder M."/>
            <person name="Johansson O.N."/>
            <person name="Kourtchenko O."/>
            <person name="Godhe A."/>
            <person name="Clarke A.K."/>
        </authorList>
    </citation>
    <scope>NUCLEOTIDE SEQUENCE [LARGE SCALE GENOMIC DNA]</scope>
    <source>
        <strain evidence="4 5">SMR3</strain>
    </source>
</reference>
<dbReference type="Pfam" id="PF12796">
    <property type="entry name" value="Ank_2"/>
    <property type="match status" value="1"/>
</dbReference>
<dbReference type="InterPro" id="IPR002110">
    <property type="entry name" value="Ankyrin_rpt"/>
</dbReference>
<gene>
    <name evidence="4" type="ORF">ROSMUCSMR3_01381</name>
</gene>
<dbReference type="EMBL" id="CP020474">
    <property type="protein sequence ID" value="ARE82874.1"/>
    <property type="molecule type" value="Genomic_DNA"/>
</dbReference>
<accession>A0A1V0RM90</accession>
<feature type="repeat" description="ANK" evidence="3">
    <location>
        <begin position="503"/>
        <end position="535"/>
    </location>
</feature>
<dbReference type="AlphaFoldDB" id="A0A1V0RM90"/>
<protein>
    <submittedName>
        <fullName evidence="4">Ankyrin repeats (3 copies)</fullName>
    </submittedName>
</protein>
<dbReference type="OrthoDB" id="7874163at2"/>
<keyword evidence="2 3" id="KW-0040">ANK repeat</keyword>
<dbReference type="SUPFAM" id="SSF48403">
    <property type="entry name" value="Ankyrin repeat"/>
    <property type="match status" value="1"/>
</dbReference>
<dbReference type="KEGG" id="rmm:ROSMUCSMR3_01381"/>
<feature type="repeat" description="ANK" evidence="3">
    <location>
        <begin position="636"/>
        <end position="668"/>
    </location>
</feature>
<evidence type="ECO:0000313" key="5">
    <source>
        <dbReference type="Proteomes" id="UP000192273"/>
    </source>
</evidence>
<proteinExistence type="predicted"/>
<dbReference type="SMART" id="SM00248">
    <property type="entry name" value="ANK"/>
    <property type="match status" value="3"/>
</dbReference>
<dbReference type="Proteomes" id="UP000192273">
    <property type="component" value="Chromosome"/>
</dbReference>
<keyword evidence="5" id="KW-1185">Reference proteome</keyword>
<dbReference type="Pfam" id="PF13606">
    <property type="entry name" value="Ank_3"/>
    <property type="match status" value="1"/>
</dbReference>
<name>A0A1V0RM90_9RHOB</name>
<evidence type="ECO:0000256" key="2">
    <source>
        <dbReference type="ARBA" id="ARBA00023043"/>
    </source>
</evidence>
<evidence type="ECO:0000313" key="4">
    <source>
        <dbReference type="EMBL" id="ARE82874.1"/>
    </source>
</evidence>
<dbReference type="InterPro" id="IPR036770">
    <property type="entry name" value="Ankyrin_rpt-contain_sf"/>
</dbReference>
<dbReference type="PROSITE" id="PS50297">
    <property type="entry name" value="ANK_REP_REGION"/>
    <property type="match status" value="2"/>
</dbReference>
<dbReference type="Gene3D" id="1.25.40.20">
    <property type="entry name" value="Ankyrin repeat-containing domain"/>
    <property type="match status" value="2"/>
</dbReference>
<organism evidence="4 5">
    <name type="scientific">Roseovarius mucosus</name>
    <dbReference type="NCBI Taxonomy" id="215743"/>
    <lineage>
        <taxon>Bacteria</taxon>
        <taxon>Pseudomonadati</taxon>
        <taxon>Pseudomonadota</taxon>
        <taxon>Alphaproteobacteria</taxon>
        <taxon>Rhodobacterales</taxon>
        <taxon>Roseobacteraceae</taxon>
        <taxon>Roseovarius</taxon>
    </lineage>
</organism>
<dbReference type="PROSITE" id="PS50088">
    <property type="entry name" value="ANK_REPEAT"/>
    <property type="match status" value="2"/>
</dbReference>